<evidence type="ECO:0000259" key="2">
    <source>
        <dbReference type="Pfam" id="PF08502"/>
    </source>
</evidence>
<dbReference type="SUPFAM" id="SSF110921">
    <property type="entry name" value="2-isopropylmalate synthase LeuA, allosteric (dimerisation) domain"/>
    <property type="match status" value="1"/>
</dbReference>
<dbReference type="Gene3D" id="3.30.160.270">
    <property type="match status" value="1"/>
</dbReference>
<proteinExistence type="predicted"/>
<dbReference type="GO" id="GO:0009098">
    <property type="term" value="P:L-leucine biosynthetic process"/>
    <property type="evidence" value="ECO:0007669"/>
    <property type="project" value="InterPro"/>
</dbReference>
<sequence>MTSVTEGIDAIATTRVVVTGDVSNSTKHALTGQSFNRAFSGSGAALDIVVSSVRAYLSALNKMCSFVGAVKASSEVPANQSVQTTE</sequence>
<keyword evidence="1" id="KW-0808">Transferase</keyword>
<dbReference type="GO" id="GO:0003852">
    <property type="term" value="F:2-isopropylmalate synthase activity"/>
    <property type="evidence" value="ECO:0007669"/>
    <property type="project" value="InterPro"/>
</dbReference>
<dbReference type="AlphaFoldDB" id="A0A0A9HGM9"/>
<evidence type="ECO:0000256" key="1">
    <source>
        <dbReference type="ARBA" id="ARBA00022679"/>
    </source>
</evidence>
<dbReference type="InterPro" id="IPR036230">
    <property type="entry name" value="LeuA_allosteric_dom_sf"/>
</dbReference>
<accession>A0A0A9HGM9</accession>
<reference evidence="3" key="2">
    <citation type="journal article" date="2015" name="Data Brief">
        <title>Shoot transcriptome of the giant reed, Arundo donax.</title>
        <authorList>
            <person name="Barrero R.A."/>
            <person name="Guerrero F.D."/>
            <person name="Moolhuijzen P."/>
            <person name="Goolsby J.A."/>
            <person name="Tidwell J."/>
            <person name="Bellgard S.E."/>
            <person name="Bellgard M.I."/>
        </authorList>
    </citation>
    <scope>NUCLEOTIDE SEQUENCE</scope>
    <source>
        <tissue evidence="3">Shoot tissue taken approximately 20 cm above the soil surface</tissue>
    </source>
</reference>
<dbReference type="InterPro" id="IPR013709">
    <property type="entry name" value="2-isopropylmalate_synth_dimer"/>
</dbReference>
<reference evidence="3" key="1">
    <citation type="submission" date="2014-09" db="EMBL/GenBank/DDBJ databases">
        <authorList>
            <person name="Magalhaes I.L.F."/>
            <person name="Oliveira U."/>
            <person name="Santos F.R."/>
            <person name="Vidigal T.H.D.A."/>
            <person name="Brescovit A.D."/>
            <person name="Santos A.J."/>
        </authorList>
    </citation>
    <scope>NUCLEOTIDE SEQUENCE</scope>
    <source>
        <tissue evidence="3">Shoot tissue taken approximately 20 cm above the soil surface</tissue>
    </source>
</reference>
<feature type="domain" description="2-isopropylmalate synthase LeuA allosteric (dimerisation)" evidence="2">
    <location>
        <begin position="2"/>
        <end position="63"/>
    </location>
</feature>
<dbReference type="Pfam" id="PF08502">
    <property type="entry name" value="LeuA_dimer"/>
    <property type="match status" value="1"/>
</dbReference>
<dbReference type="EMBL" id="GBRH01161989">
    <property type="protein sequence ID" value="JAE35907.1"/>
    <property type="molecule type" value="Transcribed_RNA"/>
</dbReference>
<name>A0A0A9HGM9_ARUDO</name>
<evidence type="ECO:0000313" key="3">
    <source>
        <dbReference type="EMBL" id="JAE35907.1"/>
    </source>
</evidence>
<organism evidence="3">
    <name type="scientific">Arundo donax</name>
    <name type="common">Giant reed</name>
    <name type="synonym">Donax arundinaceus</name>
    <dbReference type="NCBI Taxonomy" id="35708"/>
    <lineage>
        <taxon>Eukaryota</taxon>
        <taxon>Viridiplantae</taxon>
        <taxon>Streptophyta</taxon>
        <taxon>Embryophyta</taxon>
        <taxon>Tracheophyta</taxon>
        <taxon>Spermatophyta</taxon>
        <taxon>Magnoliopsida</taxon>
        <taxon>Liliopsida</taxon>
        <taxon>Poales</taxon>
        <taxon>Poaceae</taxon>
        <taxon>PACMAD clade</taxon>
        <taxon>Arundinoideae</taxon>
        <taxon>Arundineae</taxon>
        <taxon>Arundo</taxon>
    </lineage>
</organism>
<protein>
    <submittedName>
        <fullName evidence="3">Pco062200b</fullName>
    </submittedName>
</protein>